<comment type="caution">
    <text evidence="9">The sequence shown here is derived from an EMBL/GenBank/DDBJ whole genome shotgun (WGS) entry which is preliminary data.</text>
</comment>
<dbReference type="RefSeq" id="WP_136573555.1">
    <property type="nucleotide sequence ID" value="NZ_STFG01000009.1"/>
</dbReference>
<dbReference type="InterPro" id="IPR045584">
    <property type="entry name" value="Pilin-like"/>
</dbReference>
<keyword evidence="6 8" id="KW-1133">Transmembrane helix</keyword>
<dbReference type="Proteomes" id="UP000308917">
    <property type="component" value="Unassembled WGS sequence"/>
</dbReference>
<dbReference type="NCBIfam" id="TIGR02532">
    <property type="entry name" value="IV_pilin_GFxxxE"/>
    <property type="match status" value="1"/>
</dbReference>
<evidence type="ECO:0000313" key="10">
    <source>
        <dbReference type="Proteomes" id="UP000308917"/>
    </source>
</evidence>
<evidence type="ECO:0000256" key="2">
    <source>
        <dbReference type="ARBA" id="ARBA00022475"/>
    </source>
</evidence>
<keyword evidence="5 8" id="KW-0812">Transmembrane</keyword>
<name>A0A4S8F191_9BURK</name>
<evidence type="ECO:0000256" key="7">
    <source>
        <dbReference type="ARBA" id="ARBA00023136"/>
    </source>
</evidence>
<evidence type="ECO:0000256" key="5">
    <source>
        <dbReference type="ARBA" id="ARBA00022692"/>
    </source>
</evidence>
<dbReference type="GO" id="GO:0015628">
    <property type="term" value="P:protein secretion by the type II secretion system"/>
    <property type="evidence" value="ECO:0007669"/>
    <property type="project" value="TreeGrafter"/>
</dbReference>
<evidence type="ECO:0000256" key="3">
    <source>
        <dbReference type="ARBA" id="ARBA00022481"/>
    </source>
</evidence>
<dbReference type="InterPro" id="IPR051621">
    <property type="entry name" value="T2SS_protein_J"/>
</dbReference>
<protein>
    <submittedName>
        <fullName evidence="9">Prepilin-type N-terminal cleavage/methylation domain-containing protein</fullName>
    </submittedName>
</protein>
<dbReference type="InterPro" id="IPR012902">
    <property type="entry name" value="N_methyl_site"/>
</dbReference>
<gene>
    <name evidence="9" type="ORF">E9531_09660</name>
</gene>
<proteinExistence type="predicted"/>
<keyword evidence="4" id="KW-0997">Cell inner membrane</keyword>
<keyword evidence="3" id="KW-0488">Methylation</keyword>
<evidence type="ECO:0000256" key="4">
    <source>
        <dbReference type="ARBA" id="ARBA00022519"/>
    </source>
</evidence>
<reference evidence="9 10" key="1">
    <citation type="journal article" date="2015" name="Antonie Van Leeuwenhoek">
        <title>Lampropedia puyangensis sp. nov., isolated from symptomatic bark of Populus ? euramericana canker and emended description of Lampropedia hyalina (Ehrenberg 1832) Lee et al. 2004.</title>
        <authorList>
            <person name="Li Y."/>
            <person name="Wang T."/>
            <person name="Piao C.G."/>
            <person name="Wang L.F."/>
            <person name="Tian G.Z."/>
            <person name="Zhu T.H."/>
            <person name="Guo M.W."/>
        </authorList>
    </citation>
    <scope>NUCLEOTIDE SEQUENCE [LARGE SCALE GENOMIC DNA]</scope>
    <source>
        <strain evidence="9 10">2-bin</strain>
    </source>
</reference>
<keyword evidence="2" id="KW-1003">Cell membrane</keyword>
<keyword evidence="10" id="KW-1185">Reference proteome</keyword>
<dbReference type="PROSITE" id="PS00409">
    <property type="entry name" value="PROKAR_NTER_METHYL"/>
    <property type="match status" value="1"/>
</dbReference>
<dbReference type="SUPFAM" id="SSF54523">
    <property type="entry name" value="Pili subunits"/>
    <property type="match status" value="1"/>
</dbReference>
<dbReference type="AlphaFoldDB" id="A0A4S8F191"/>
<feature type="transmembrane region" description="Helical" evidence="8">
    <location>
        <begin position="30"/>
        <end position="51"/>
    </location>
</feature>
<dbReference type="Pfam" id="PF07963">
    <property type="entry name" value="N_methyl"/>
    <property type="match status" value="1"/>
</dbReference>
<evidence type="ECO:0000313" key="9">
    <source>
        <dbReference type="EMBL" id="THU01040.1"/>
    </source>
</evidence>
<evidence type="ECO:0000256" key="6">
    <source>
        <dbReference type="ARBA" id="ARBA00022989"/>
    </source>
</evidence>
<evidence type="ECO:0000256" key="8">
    <source>
        <dbReference type="SAM" id="Phobius"/>
    </source>
</evidence>
<dbReference type="GO" id="GO:0005886">
    <property type="term" value="C:plasma membrane"/>
    <property type="evidence" value="ECO:0007669"/>
    <property type="project" value="UniProtKB-SubCell"/>
</dbReference>
<evidence type="ECO:0000256" key="1">
    <source>
        <dbReference type="ARBA" id="ARBA00004377"/>
    </source>
</evidence>
<dbReference type="OrthoDB" id="8819738at2"/>
<accession>A0A4S8F191</accession>
<dbReference type="EMBL" id="STFG01000009">
    <property type="protein sequence ID" value="THU01040.1"/>
    <property type="molecule type" value="Genomic_DNA"/>
</dbReference>
<keyword evidence="7 8" id="KW-0472">Membrane</keyword>
<comment type="subcellular location">
    <subcellularLocation>
        <location evidence="1">Cell inner membrane</location>
        <topology evidence="1">Single-pass membrane protein</topology>
    </subcellularLocation>
</comment>
<organism evidence="9 10">
    <name type="scientific">Lampropedia puyangensis</name>
    <dbReference type="NCBI Taxonomy" id="1330072"/>
    <lineage>
        <taxon>Bacteria</taxon>
        <taxon>Pseudomonadati</taxon>
        <taxon>Pseudomonadota</taxon>
        <taxon>Betaproteobacteria</taxon>
        <taxon>Burkholderiales</taxon>
        <taxon>Comamonadaceae</taxon>
        <taxon>Lampropedia</taxon>
    </lineage>
</organism>
<dbReference type="PANTHER" id="PTHR39583:SF2">
    <property type="entry name" value="TYPE II SECRETION SYSTEM PROTEIN J"/>
    <property type="match status" value="1"/>
</dbReference>
<dbReference type="PANTHER" id="PTHR39583">
    <property type="entry name" value="TYPE II SECRETION SYSTEM PROTEIN J-RELATED"/>
    <property type="match status" value="1"/>
</dbReference>
<sequence>MAESTFRPPMPTSKSLTIGTQHSGFTLLEMLVAVALLSLVMLGLASSFFSLGQTETRIDARLDQSSQLRASMNFLDQTLGRVSARRRTGLQNTNESRFWFEGTGQTVQWVGIMPPRYGAGGRYFFMLQLEGSDLVLRFTPWNGAPQFPSPSGMDARTLQQDVTQFSIQYRGEEQDSIDWTDVWTFTEQMPSHIMLNIVTAQMALPTKILAMRAAGLSAQGSGLAVVGGGRR</sequence>